<dbReference type="InterPro" id="IPR050397">
    <property type="entry name" value="Env_Response_Regulators"/>
</dbReference>
<evidence type="ECO:0000256" key="1">
    <source>
        <dbReference type="ARBA" id="ARBA00023015"/>
    </source>
</evidence>
<keyword evidence="2" id="KW-0238">DNA-binding</keyword>
<dbReference type="Gene3D" id="2.60.120.10">
    <property type="entry name" value="Jelly Rolls"/>
    <property type="match status" value="1"/>
</dbReference>
<reference evidence="6" key="1">
    <citation type="submission" date="2017-05" db="EMBL/GenBank/DDBJ databases">
        <authorList>
            <person name="Varghese N."/>
            <person name="Submissions S."/>
        </authorList>
    </citation>
    <scope>NUCLEOTIDE SEQUENCE</scope>
    <source>
        <strain evidence="6">Su22</strain>
    </source>
</reference>
<sequence>MEAKLLINTFSPVLQHCSLFQAIPQEQISTILNSMVYELLPVQRDSFIALEGDAYRQISIILSGEVAIKKIYGSGKAVTVTTLRSGDIFGELMVFTQRSLPSTVSAQTDVTLLQIPQQEVLRLCQQHPLFLQNLMRLLSDKIWMLNEKLKLLSYGSLRQKIASFLLEYHHQQETPDLNLPFTRQEMADQLGVPRPSLSRELAAMKRDGLIDYWKHHVRLLQLEKLENIMLE</sequence>
<accession>A0AA45WYH9</accession>
<dbReference type="SMART" id="SM00419">
    <property type="entry name" value="HTH_CRP"/>
    <property type="match status" value="1"/>
</dbReference>
<evidence type="ECO:0000259" key="5">
    <source>
        <dbReference type="PROSITE" id="PS51063"/>
    </source>
</evidence>
<dbReference type="GO" id="GO:0003700">
    <property type="term" value="F:DNA-binding transcription factor activity"/>
    <property type="evidence" value="ECO:0007669"/>
    <property type="project" value="TreeGrafter"/>
</dbReference>
<dbReference type="EMBL" id="FXUF01000017">
    <property type="protein sequence ID" value="SMP68646.1"/>
    <property type="molecule type" value="Genomic_DNA"/>
</dbReference>
<organism evidence="6 7">
    <name type="scientific">Anoxynatronum buryatiense</name>
    <dbReference type="NCBI Taxonomy" id="489973"/>
    <lineage>
        <taxon>Bacteria</taxon>
        <taxon>Bacillati</taxon>
        <taxon>Bacillota</taxon>
        <taxon>Clostridia</taxon>
        <taxon>Eubacteriales</taxon>
        <taxon>Clostridiaceae</taxon>
        <taxon>Anoxynatronum</taxon>
    </lineage>
</organism>
<dbReference type="RefSeq" id="WP_283410533.1">
    <property type="nucleotide sequence ID" value="NZ_FXUF01000017.1"/>
</dbReference>
<feature type="domain" description="HTH crp-type" evidence="5">
    <location>
        <begin position="155"/>
        <end position="223"/>
    </location>
</feature>
<gene>
    <name evidence="6" type="ORF">SAMN06296020_11738</name>
</gene>
<feature type="domain" description="Cyclic nucleotide-binding" evidence="4">
    <location>
        <begin position="19"/>
        <end position="123"/>
    </location>
</feature>
<evidence type="ECO:0000259" key="4">
    <source>
        <dbReference type="PROSITE" id="PS50042"/>
    </source>
</evidence>
<dbReference type="InterPro" id="IPR000595">
    <property type="entry name" value="cNMP-bd_dom"/>
</dbReference>
<keyword evidence="1" id="KW-0805">Transcription regulation</keyword>
<dbReference type="Pfam" id="PF00027">
    <property type="entry name" value="cNMP_binding"/>
    <property type="match status" value="1"/>
</dbReference>
<dbReference type="PROSITE" id="PS50042">
    <property type="entry name" value="CNMP_BINDING_3"/>
    <property type="match status" value="1"/>
</dbReference>
<dbReference type="Proteomes" id="UP001158066">
    <property type="component" value="Unassembled WGS sequence"/>
</dbReference>
<evidence type="ECO:0000256" key="2">
    <source>
        <dbReference type="ARBA" id="ARBA00023125"/>
    </source>
</evidence>
<dbReference type="SUPFAM" id="SSF51206">
    <property type="entry name" value="cAMP-binding domain-like"/>
    <property type="match status" value="1"/>
</dbReference>
<dbReference type="GO" id="GO:0005829">
    <property type="term" value="C:cytosol"/>
    <property type="evidence" value="ECO:0007669"/>
    <property type="project" value="TreeGrafter"/>
</dbReference>
<dbReference type="SMART" id="SM00100">
    <property type="entry name" value="cNMP"/>
    <property type="match status" value="1"/>
</dbReference>
<proteinExistence type="predicted"/>
<comment type="caution">
    <text evidence="6">The sequence shown here is derived from an EMBL/GenBank/DDBJ whole genome shotgun (WGS) entry which is preliminary data.</text>
</comment>
<evidence type="ECO:0000256" key="3">
    <source>
        <dbReference type="ARBA" id="ARBA00023163"/>
    </source>
</evidence>
<keyword evidence="7" id="KW-1185">Reference proteome</keyword>
<dbReference type="InterPro" id="IPR036390">
    <property type="entry name" value="WH_DNA-bd_sf"/>
</dbReference>
<dbReference type="InterPro" id="IPR018490">
    <property type="entry name" value="cNMP-bd_dom_sf"/>
</dbReference>
<name>A0AA45WYH9_9CLOT</name>
<dbReference type="PANTHER" id="PTHR24567:SF58">
    <property type="entry name" value="CYCLIC AMP-BINDING REGULATORY PROTEIN"/>
    <property type="match status" value="1"/>
</dbReference>
<evidence type="ECO:0000313" key="7">
    <source>
        <dbReference type="Proteomes" id="UP001158066"/>
    </source>
</evidence>
<dbReference type="PANTHER" id="PTHR24567">
    <property type="entry name" value="CRP FAMILY TRANSCRIPTIONAL REGULATORY PROTEIN"/>
    <property type="match status" value="1"/>
</dbReference>
<evidence type="ECO:0000313" key="6">
    <source>
        <dbReference type="EMBL" id="SMP68646.1"/>
    </source>
</evidence>
<keyword evidence="3" id="KW-0804">Transcription</keyword>
<dbReference type="PROSITE" id="PS51063">
    <property type="entry name" value="HTH_CRP_2"/>
    <property type="match status" value="1"/>
</dbReference>
<dbReference type="Pfam" id="PF13545">
    <property type="entry name" value="HTH_Crp_2"/>
    <property type="match status" value="1"/>
</dbReference>
<dbReference type="InterPro" id="IPR012318">
    <property type="entry name" value="HTH_CRP"/>
</dbReference>
<dbReference type="AlphaFoldDB" id="A0AA45WYH9"/>
<dbReference type="CDD" id="cd00038">
    <property type="entry name" value="CAP_ED"/>
    <property type="match status" value="1"/>
</dbReference>
<protein>
    <submittedName>
        <fullName evidence="6">cAMP-binding domain of CRP or a regulatory subunit of cAMP-dependent protein kinases</fullName>
    </submittedName>
</protein>
<dbReference type="InterPro" id="IPR014710">
    <property type="entry name" value="RmlC-like_jellyroll"/>
</dbReference>
<dbReference type="SUPFAM" id="SSF46785">
    <property type="entry name" value="Winged helix' DNA-binding domain"/>
    <property type="match status" value="1"/>
</dbReference>
<dbReference type="GO" id="GO:0003677">
    <property type="term" value="F:DNA binding"/>
    <property type="evidence" value="ECO:0007669"/>
    <property type="project" value="UniProtKB-KW"/>
</dbReference>